<dbReference type="AlphaFoldDB" id="A0AAV4HGS2"/>
<feature type="region of interest" description="Disordered" evidence="3">
    <location>
        <begin position="278"/>
        <end position="360"/>
    </location>
</feature>
<reference evidence="5 6" key="1">
    <citation type="journal article" date="2021" name="Elife">
        <title>Chloroplast acquisition without the gene transfer in kleptoplastic sea slugs, Plakobranchus ocellatus.</title>
        <authorList>
            <person name="Maeda T."/>
            <person name="Takahashi S."/>
            <person name="Yoshida T."/>
            <person name="Shimamura S."/>
            <person name="Takaki Y."/>
            <person name="Nagai Y."/>
            <person name="Toyoda A."/>
            <person name="Suzuki Y."/>
            <person name="Arimoto A."/>
            <person name="Ishii H."/>
            <person name="Satoh N."/>
            <person name="Nishiyama T."/>
            <person name="Hasebe M."/>
            <person name="Maruyama T."/>
            <person name="Minagawa J."/>
            <person name="Obokata J."/>
            <person name="Shigenobu S."/>
        </authorList>
    </citation>
    <scope>NUCLEOTIDE SEQUENCE [LARGE SCALE GENOMIC DNA]</scope>
</reference>
<dbReference type="InterPro" id="IPR025252">
    <property type="entry name" value="DUF4200"/>
</dbReference>
<gene>
    <name evidence="5" type="ORF">ElyMa_006285300</name>
</gene>
<feature type="coiled-coil region" evidence="2">
    <location>
        <begin position="512"/>
        <end position="539"/>
    </location>
</feature>
<evidence type="ECO:0000313" key="5">
    <source>
        <dbReference type="EMBL" id="GFR95931.1"/>
    </source>
</evidence>
<evidence type="ECO:0000313" key="6">
    <source>
        <dbReference type="Proteomes" id="UP000762676"/>
    </source>
</evidence>
<evidence type="ECO:0000256" key="1">
    <source>
        <dbReference type="ARBA" id="ARBA00023054"/>
    </source>
</evidence>
<keyword evidence="1 2" id="KW-0175">Coiled coil</keyword>
<evidence type="ECO:0000256" key="2">
    <source>
        <dbReference type="SAM" id="Coils"/>
    </source>
</evidence>
<organism evidence="5 6">
    <name type="scientific">Elysia marginata</name>
    <dbReference type="NCBI Taxonomy" id="1093978"/>
    <lineage>
        <taxon>Eukaryota</taxon>
        <taxon>Metazoa</taxon>
        <taxon>Spiralia</taxon>
        <taxon>Lophotrochozoa</taxon>
        <taxon>Mollusca</taxon>
        <taxon>Gastropoda</taxon>
        <taxon>Heterobranchia</taxon>
        <taxon>Euthyneura</taxon>
        <taxon>Panpulmonata</taxon>
        <taxon>Sacoglossa</taxon>
        <taxon>Placobranchoidea</taxon>
        <taxon>Plakobranchidae</taxon>
        <taxon>Elysia</taxon>
    </lineage>
</organism>
<dbReference type="Proteomes" id="UP000762676">
    <property type="component" value="Unassembled WGS sequence"/>
</dbReference>
<dbReference type="InterPro" id="IPR051147">
    <property type="entry name" value="CFAP_domain-containing"/>
</dbReference>
<accession>A0AAV4HGS2</accession>
<sequence length="597" mass="68727">MGDTPLPTSAVATPAPSDVSHKKSRQEVASRQSGRVTFPNSAKSGGSQHSLLTDDIVPKGNPFKMPPDSDIFLLRDKERQKKKQERIRQRNLRVHEKTTYASRVNFRTAAMIHPAESESEEEEESDKAVAVKDDPQFTIAVTRDRHVEKESLAEYIAKKREMFLVQYSLGVKRDEMRKLEEIAQAEEKKLELAEQYLEEDAAMFDEFLKENDKNSVEAIKIAEQEAKLKMEKVNEIKKINAQMVGIKSEISKHEDTLKEYQLYRSFLESLIPAEIQEERKKEKQRKKEEKRLEKDLVGRVSGSTESSEKPLSSTSRDKSPTVAKKGKGKGLGSGSTTSTKGKSAGADENKGQDTSEVEDSDEELDLYFTDYQQLLDIFSELEEQNLSLIQNSQETEEALEEMKHTIKQTKIKMEKETKTLKDQIDKLQAQIHKEETKAADLKIKAKLFNYGEFKADDDQEQHLAELNKKVEDVYRNCIGDNEANISTLQMLTNIENRLEELFETIETMPADKVEAAERAKEKERRLKMREEKMEQLRIHQEERVRRALERAQAEPKKKTGKKLVFRSEPPQLKKKEDEGADQASREEEELAYYFSWQ</sequence>
<feature type="region of interest" description="Disordered" evidence="3">
    <location>
        <begin position="1"/>
        <end position="94"/>
    </location>
</feature>
<feature type="compositionally biased region" description="Basic and acidic residues" evidence="3">
    <location>
        <begin position="546"/>
        <end position="557"/>
    </location>
</feature>
<feature type="compositionally biased region" description="Polar residues" evidence="3">
    <location>
        <begin position="301"/>
        <end position="314"/>
    </location>
</feature>
<dbReference type="PANTHER" id="PTHR21683">
    <property type="entry name" value="COILED-COIL DOMAIN-CONTAINING PROTEIN 42 LIKE-2-LIKE-RELATED"/>
    <property type="match status" value="1"/>
</dbReference>
<protein>
    <submittedName>
        <fullName evidence="5">Coiled-coil domain-containing protein 37-like isoform X1</fullName>
    </submittedName>
</protein>
<feature type="compositionally biased region" description="Polar residues" evidence="3">
    <location>
        <begin position="29"/>
        <end position="51"/>
    </location>
</feature>
<feature type="coiled-coil region" evidence="2">
    <location>
        <begin position="378"/>
        <end position="444"/>
    </location>
</feature>
<name>A0AAV4HGS2_9GAST</name>
<feature type="compositionally biased region" description="Polar residues" evidence="3">
    <location>
        <begin position="1"/>
        <end position="11"/>
    </location>
</feature>
<dbReference type="Pfam" id="PF13863">
    <property type="entry name" value="DUF4200"/>
    <property type="match status" value="1"/>
</dbReference>
<evidence type="ECO:0000259" key="4">
    <source>
        <dbReference type="Pfam" id="PF13863"/>
    </source>
</evidence>
<proteinExistence type="predicted"/>
<feature type="compositionally biased region" description="Basic and acidic residues" evidence="3">
    <location>
        <begin position="19"/>
        <end position="28"/>
    </location>
</feature>
<dbReference type="PANTHER" id="PTHR21683:SF3">
    <property type="entry name" value="CILIA AND FLAGELLA ASSOCIATED PROTEIN 100"/>
    <property type="match status" value="1"/>
</dbReference>
<feature type="domain" description="DUF4200" evidence="4">
    <location>
        <begin position="155"/>
        <end position="272"/>
    </location>
</feature>
<feature type="compositionally biased region" description="Low complexity" evidence="3">
    <location>
        <begin position="334"/>
        <end position="344"/>
    </location>
</feature>
<feature type="region of interest" description="Disordered" evidence="3">
    <location>
        <begin position="546"/>
        <end position="597"/>
    </location>
</feature>
<feature type="compositionally biased region" description="Basic and acidic residues" evidence="3">
    <location>
        <begin position="278"/>
        <end position="297"/>
    </location>
</feature>
<feature type="compositionally biased region" description="Basic residues" evidence="3">
    <location>
        <begin position="80"/>
        <end position="92"/>
    </location>
</feature>
<dbReference type="EMBL" id="BMAT01012639">
    <property type="protein sequence ID" value="GFR95931.1"/>
    <property type="molecule type" value="Genomic_DNA"/>
</dbReference>
<dbReference type="GO" id="GO:0005856">
    <property type="term" value="C:cytoskeleton"/>
    <property type="evidence" value="ECO:0007669"/>
    <property type="project" value="UniProtKB-ARBA"/>
</dbReference>
<evidence type="ECO:0000256" key="3">
    <source>
        <dbReference type="SAM" id="MobiDB-lite"/>
    </source>
</evidence>
<keyword evidence="6" id="KW-1185">Reference proteome</keyword>
<feature type="coiled-coil region" evidence="2">
    <location>
        <begin position="169"/>
        <end position="202"/>
    </location>
</feature>
<comment type="caution">
    <text evidence="5">The sequence shown here is derived from an EMBL/GenBank/DDBJ whole genome shotgun (WGS) entry which is preliminary data.</text>
</comment>